<sequence length="345" mass="37668">MKKFTKIMLIIAVSLLGAGLIFCGVSTAMGASVWRMAKNGELRYGNWHIGPVGLYYSSADGDDEEDDDMDDFDEDDDDSDDDDSDDDDSDDDDMITDIGDMEFSTEVPAGGADSSFDVSSIRNIKLDIDAAEITVKEPDDSTKIRVVLKRGKEKYYSCKLDGDTLKIKYDAKKHYYKKSPQIILYLPKGSSFDELNFDIGAADMSWKDFDVSCNNLILKVGAGNFEAEQFQVYGKMDVSVGVGNVEITDGVVYGDVALDCGVGNFSMEGSVEGNLKADCGMGSMTLDLNGEEKEYNYKLSCGLGSIDVDGETYSNISGDKEVKNEGAEKNMELDCGMGSIEVDFE</sequence>
<evidence type="ECO:0000259" key="2">
    <source>
        <dbReference type="Pfam" id="PF13349"/>
    </source>
</evidence>
<evidence type="ECO:0000256" key="1">
    <source>
        <dbReference type="SAM" id="MobiDB-lite"/>
    </source>
</evidence>
<organism evidence="3 4">
    <name type="scientific">Roseburia intestinalis</name>
    <dbReference type="NCBI Taxonomy" id="166486"/>
    <lineage>
        <taxon>Bacteria</taxon>
        <taxon>Bacillati</taxon>
        <taxon>Bacillota</taxon>
        <taxon>Clostridia</taxon>
        <taxon>Lachnospirales</taxon>
        <taxon>Lachnospiraceae</taxon>
        <taxon>Roseburia</taxon>
    </lineage>
</organism>
<dbReference type="EMBL" id="QSHO01000002">
    <property type="protein sequence ID" value="RHC19861.1"/>
    <property type="molecule type" value="Genomic_DNA"/>
</dbReference>
<gene>
    <name evidence="3" type="ORF">DW856_03055</name>
</gene>
<dbReference type="Gene3D" id="2.160.20.120">
    <property type="match status" value="1"/>
</dbReference>
<dbReference type="InterPro" id="IPR025164">
    <property type="entry name" value="Toastrack_DUF4097"/>
</dbReference>
<feature type="domain" description="DUF4097" evidence="2">
    <location>
        <begin position="121"/>
        <end position="343"/>
    </location>
</feature>
<dbReference type="AlphaFoldDB" id="A0A3R6FBY1"/>
<accession>A0A3R6FBY1</accession>
<dbReference type="Pfam" id="PF13349">
    <property type="entry name" value="DUF4097"/>
    <property type="match status" value="1"/>
</dbReference>
<proteinExistence type="predicted"/>
<protein>
    <recommendedName>
        <fullName evidence="2">DUF4097 domain-containing protein</fullName>
    </recommendedName>
</protein>
<comment type="caution">
    <text evidence="3">The sequence shown here is derived from an EMBL/GenBank/DDBJ whole genome shotgun (WGS) entry which is preliminary data.</text>
</comment>
<reference evidence="3 4" key="1">
    <citation type="submission" date="2018-08" db="EMBL/GenBank/DDBJ databases">
        <title>A genome reference for cultivated species of the human gut microbiota.</title>
        <authorList>
            <person name="Zou Y."/>
            <person name="Xue W."/>
            <person name="Luo G."/>
        </authorList>
    </citation>
    <scope>NUCLEOTIDE SEQUENCE [LARGE SCALE GENOMIC DNA]</scope>
    <source>
        <strain evidence="3 4">AM37-1AC</strain>
    </source>
</reference>
<feature type="region of interest" description="Disordered" evidence="1">
    <location>
        <begin position="58"/>
        <end position="96"/>
    </location>
</feature>
<evidence type="ECO:0000313" key="3">
    <source>
        <dbReference type="EMBL" id="RHC19861.1"/>
    </source>
</evidence>
<evidence type="ECO:0000313" key="4">
    <source>
        <dbReference type="Proteomes" id="UP000283513"/>
    </source>
</evidence>
<dbReference type="Proteomes" id="UP000283513">
    <property type="component" value="Unassembled WGS sequence"/>
</dbReference>
<feature type="compositionally biased region" description="Acidic residues" evidence="1">
    <location>
        <begin position="60"/>
        <end position="95"/>
    </location>
</feature>
<name>A0A3R6FBY1_9FIRM</name>
<dbReference type="RefSeq" id="WP_118597123.1">
    <property type="nucleotide sequence ID" value="NZ_QSHO01000002.1"/>
</dbReference>